<dbReference type="AlphaFoldDB" id="A0A6C0H3U0"/>
<evidence type="ECO:0000313" key="1">
    <source>
        <dbReference type="EMBL" id="QHT75109.1"/>
    </source>
</evidence>
<proteinExistence type="predicted"/>
<name>A0A6C0H3U0_9ZZZZ</name>
<accession>A0A6C0H3U0</accession>
<sequence>MIIANNDEYIDLFLCEADKTISTGNIIYIKKAIISYSNYINTSYISWANSLILEIIQEKLEYIEL</sequence>
<organism evidence="1">
    <name type="scientific">viral metagenome</name>
    <dbReference type="NCBI Taxonomy" id="1070528"/>
    <lineage>
        <taxon>unclassified sequences</taxon>
        <taxon>metagenomes</taxon>
        <taxon>organismal metagenomes</taxon>
    </lineage>
</organism>
<protein>
    <submittedName>
        <fullName evidence="1">Uncharacterized protein</fullName>
    </submittedName>
</protein>
<dbReference type="EMBL" id="MN739863">
    <property type="protein sequence ID" value="QHT75109.1"/>
    <property type="molecule type" value="Genomic_DNA"/>
</dbReference>
<reference evidence="1" key="1">
    <citation type="journal article" date="2020" name="Nature">
        <title>Giant virus diversity and host interactions through global metagenomics.</title>
        <authorList>
            <person name="Schulz F."/>
            <person name="Roux S."/>
            <person name="Paez-Espino D."/>
            <person name="Jungbluth S."/>
            <person name="Walsh D.A."/>
            <person name="Denef V.J."/>
            <person name="McMahon K.D."/>
            <person name="Konstantinidis K.T."/>
            <person name="Eloe-Fadrosh E.A."/>
            <person name="Kyrpides N.C."/>
            <person name="Woyke T."/>
        </authorList>
    </citation>
    <scope>NUCLEOTIDE SEQUENCE</scope>
    <source>
        <strain evidence="1">GVMAG-M-3300023179-63</strain>
    </source>
</reference>